<comment type="caution">
    <text evidence="1">The sequence shown here is derived from an EMBL/GenBank/DDBJ whole genome shotgun (WGS) entry which is preliminary data.</text>
</comment>
<organism evidence="1 2">
    <name type="scientific">Olea europaea subsp. europaea</name>
    <dbReference type="NCBI Taxonomy" id="158383"/>
    <lineage>
        <taxon>Eukaryota</taxon>
        <taxon>Viridiplantae</taxon>
        <taxon>Streptophyta</taxon>
        <taxon>Embryophyta</taxon>
        <taxon>Tracheophyta</taxon>
        <taxon>Spermatophyta</taxon>
        <taxon>Magnoliopsida</taxon>
        <taxon>eudicotyledons</taxon>
        <taxon>Gunneridae</taxon>
        <taxon>Pentapetalae</taxon>
        <taxon>asterids</taxon>
        <taxon>lamiids</taxon>
        <taxon>Lamiales</taxon>
        <taxon>Oleaceae</taxon>
        <taxon>Oleeae</taxon>
        <taxon>Olea</taxon>
    </lineage>
</organism>
<evidence type="ECO:0000313" key="1">
    <source>
        <dbReference type="EMBL" id="CAA2971087.1"/>
    </source>
</evidence>
<feature type="non-terminal residue" evidence="1">
    <location>
        <position position="60"/>
    </location>
</feature>
<dbReference type="SUPFAM" id="SSF48403">
    <property type="entry name" value="Ankyrin repeat"/>
    <property type="match status" value="1"/>
</dbReference>
<sequence length="60" mass="6496">TLKTAKRGDRPLHIAALAKQTTFVCKLECLNKGDLELPNKDGETTFLLATISGIVEIAKV</sequence>
<dbReference type="Proteomes" id="UP000594638">
    <property type="component" value="Unassembled WGS sequence"/>
</dbReference>
<proteinExistence type="predicted"/>
<gene>
    <name evidence="1" type="ORF">OLEA9_A049061</name>
</gene>
<accession>A0A8S0QXR3</accession>
<name>A0A8S0QXR3_OLEEU</name>
<dbReference type="Gene3D" id="1.25.40.20">
    <property type="entry name" value="Ankyrin repeat-containing domain"/>
    <property type="match status" value="1"/>
</dbReference>
<dbReference type="AlphaFoldDB" id="A0A8S0QXR3"/>
<dbReference type="OrthoDB" id="1921232at2759"/>
<dbReference type="EMBL" id="CACTIH010001996">
    <property type="protein sequence ID" value="CAA2971087.1"/>
    <property type="molecule type" value="Genomic_DNA"/>
</dbReference>
<reference evidence="1 2" key="1">
    <citation type="submission" date="2019-12" db="EMBL/GenBank/DDBJ databases">
        <authorList>
            <person name="Alioto T."/>
            <person name="Alioto T."/>
            <person name="Gomez Garrido J."/>
        </authorList>
    </citation>
    <scope>NUCLEOTIDE SEQUENCE [LARGE SCALE GENOMIC DNA]</scope>
</reference>
<dbReference type="Gramene" id="OE9A049061T1">
    <property type="protein sequence ID" value="OE9A049061C1"/>
    <property type="gene ID" value="OE9A049061"/>
</dbReference>
<dbReference type="InterPro" id="IPR036770">
    <property type="entry name" value="Ankyrin_rpt-contain_sf"/>
</dbReference>
<keyword evidence="2" id="KW-1185">Reference proteome</keyword>
<feature type="non-terminal residue" evidence="1">
    <location>
        <position position="1"/>
    </location>
</feature>
<evidence type="ECO:0000313" key="2">
    <source>
        <dbReference type="Proteomes" id="UP000594638"/>
    </source>
</evidence>
<protein>
    <submittedName>
        <fullName evidence="1">Uncharacterized protein</fullName>
    </submittedName>
</protein>